<dbReference type="PROSITE" id="PS51043">
    <property type="entry name" value="DDHD"/>
    <property type="match status" value="1"/>
</dbReference>
<dbReference type="PANTHER" id="PTHR23509:SF6">
    <property type="entry name" value="PHOSPHOLIPASE C1020.13C-RELATED"/>
    <property type="match status" value="1"/>
</dbReference>
<evidence type="ECO:0000259" key="2">
    <source>
        <dbReference type="PROSITE" id="PS51043"/>
    </source>
</evidence>
<name>A0A9P8N875_9HYPO</name>
<dbReference type="InterPro" id="IPR058055">
    <property type="entry name" value="PA-PLA1"/>
</dbReference>
<sequence length="878" mass="96260">MCLALVSRTSVLGIVMASAKHTFGAKCRLAPVPRQPHDNGMPSVDAQFFYSSLIPIDDPLSTSPTVGGYDSKSSRRQLRPFGRGDNGALDKAWLTLGSDADRHHHRQARAGHDHAPDVIKDAAEFMAQLVQTLARKHWEKHRPASRSHHPSGPAAQALVSAATAPCCSELSVDVSQALHNGFCSLARKQIVELGLDNVVQEVVAAMNGRSPVKDQGNDATSDDTTKGRSSEPVNPPKATSRGRQPVEIVVGVSRLHKVSLPTLQMKPIYWSPINDIAVVMRATWFYRDTMMPVAPAVANQLEAGYQELRPWTETWNDEIRCALEVGPLGEEKISHCLWPENSNQLGGAKDGEPEPESAIASDPFCAARCFHGEAAAQGSIEPALEGRSAAKEPPSRPFASYHVVYKDSTHAFLLKPSLKPSAYYGRKPVQKITKGITVGVPVTRGFDRQAWERLHDKAQAPNKPGASAAQESHESSGPGACPACKAEKDRGQVTDLVLVAHGIGQKFAERVESFHFTHAINGFRRAVNMEMANPIVQRVLRRDQNGLMILPLNWRMGLSFEDGGPLREEDMSEYAPDAFALKDIEPDTIPAIRSMMSDVMFDIPFYMSHHKSKMINALVSEANRVYRLWCRNNPGFAERGRVHLIAHSLGSAMALDVLSRQPTCVPSLNMSHPEPETPHFEFDTKNLFLVGSPAGFFLLLERGALMPRRGRQKPGADPGDVTAKNVVANAGTFGCLAVDNIYNVLAKEDPIAYLLNGAVDPAYSASLKTAYVPSTSTSLLKSLGDALEMEVHDFTREEIAEKKAFLLNDNGQIDWFLRSGGGPLEIQYLNMLSAHSSYWYNQDFIRMLCIEIGRQPGRANTLPAMRAVKATKRFSPAK</sequence>
<dbReference type="GO" id="GO:0005737">
    <property type="term" value="C:cytoplasm"/>
    <property type="evidence" value="ECO:0007669"/>
    <property type="project" value="TreeGrafter"/>
</dbReference>
<organism evidence="3 4">
    <name type="scientific">Hirsutella rhossiliensis</name>
    <dbReference type="NCBI Taxonomy" id="111463"/>
    <lineage>
        <taxon>Eukaryota</taxon>
        <taxon>Fungi</taxon>
        <taxon>Dikarya</taxon>
        <taxon>Ascomycota</taxon>
        <taxon>Pezizomycotina</taxon>
        <taxon>Sordariomycetes</taxon>
        <taxon>Hypocreomycetidae</taxon>
        <taxon>Hypocreales</taxon>
        <taxon>Ophiocordycipitaceae</taxon>
        <taxon>Hirsutella</taxon>
    </lineage>
</organism>
<dbReference type="AlphaFoldDB" id="A0A9P8N875"/>
<evidence type="ECO:0000256" key="1">
    <source>
        <dbReference type="SAM" id="MobiDB-lite"/>
    </source>
</evidence>
<dbReference type="Pfam" id="PF02862">
    <property type="entry name" value="DDHD"/>
    <property type="match status" value="2"/>
</dbReference>
<gene>
    <name evidence="3" type="ORF">HRG_00974</name>
</gene>
<evidence type="ECO:0000313" key="4">
    <source>
        <dbReference type="Proteomes" id="UP000824596"/>
    </source>
</evidence>
<dbReference type="GeneID" id="68350103"/>
<dbReference type="InterPro" id="IPR004177">
    <property type="entry name" value="DDHD_dom"/>
</dbReference>
<dbReference type="OrthoDB" id="69269at2759"/>
<dbReference type="GO" id="GO:0046872">
    <property type="term" value="F:metal ion binding"/>
    <property type="evidence" value="ECO:0007669"/>
    <property type="project" value="InterPro"/>
</dbReference>
<feature type="region of interest" description="Disordered" evidence="1">
    <location>
        <begin position="208"/>
        <end position="243"/>
    </location>
</feature>
<evidence type="ECO:0000313" key="3">
    <source>
        <dbReference type="EMBL" id="KAH0968332.1"/>
    </source>
</evidence>
<dbReference type="RefSeq" id="XP_044725845.1">
    <property type="nucleotide sequence ID" value="XM_044859445.1"/>
</dbReference>
<dbReference type="Proteomes" id="UP000824596">
    <property type="component" value="Unassembled WGS sequence"/>
</dbReference>
<comment type="caution">
    <text evidence="3">The sequence shown here is derived from an EMBL/GenBank/DDBJ whole genome shotgun (WGS) entry which is preliminary data.</text>
</comment>
<keyword evidence="4" id="KW-1185">Reference proteome</keyword>
<feature type="region of interest" description="Disordered" evidence="1">
    <location>
        <begin position="458"/>
        <end position="483"/>
    </location>
</feature>
<proteinExistence type="predicted"/>
<protein>
    <submittedName>
        <fullName evidence="3">DDHD domain-containing protein</fullName>
    </submittedName>
</protein>
<dbReference type="PANTHER" id="PTHR23509">
    <property type="entry name" value="PA-PL1 PHOSPHOLIPASE FAMILY"/>
    <property type="match status" value="1"/>
</dbReference>
<dbReference type="SMART" id="SM01127">
    <property type="entry name" value="DDHD"/>
    <property type="match status" value="1"/>
</dbReference>
<accession>A0A9P8N875</accession>
<feature type="domain" description="DDHD" evidence="2">
    <location>
        <begin position="680"/>
        <end position="854"/>
    </location>
</feature>
<dbReference type="GO" id="GO:0004620">
    <property type="term" value="F:phospholipase activity"/>
    <property type="evidence" value="ECO:0007669"/>
    <property type="project" value="TreeGrafter"/>
</dbReference>
<reference evidence="3" key="1">
    <citation type="submission" date="2021-09" db="EMBL/GenBank/DDBJ databases">
        <title>A high-quality genome of the endoparasitic fungus Hirsutella rhossiliensis with a comparison of Hirsutella genomes reveals transposable elements contributing to genome size variation.</title>
        <authorList>
            <person name="Lin R."/>
            <person name="Jiao Y."/>
            <person name="Sun X."/>
            <person name="Ling J."/>
            <person name="Xie B."/>
            <person name="Cheng X."/>
        </authorList>
    </citation>
    <scope>NUCLEOTIDE SEQUENCE</scope>
    <source>
        <strain evidence="3">HR02</strain>
    </source>
</reference>
<dbReference type="EMBL" id="JAIZPD010000001">
    <property type="protein sequence ID" value="KAH0968332.1"/>
    <property type="molecule type" value="Genomic_DNA"/>
</dbReference>